<dbReference type="AlphaFoldDB" id="A0A4Y8KS48"/>
<evidence type="ECO:0000313" key="2">
    <source>
        <dbReference type="Proteomes" id="UP000298218"/>
    </source>
</evidence>
<dbReference type="Gene3D" id="3.30.530.20">
    <property type="match status" value="1"/>
</dbReference>
<dbReference type="Pfam" id="PF10604">
    <property type="entry name" value="Polyketide_cyc2"/>
    <property type="match status" value="1"/>
</dbReference>
<comment type="caution">
    <text evidence="1">The sequence shown here is derived from an EMBL/GenBank/DDBJ whole genome shotgun (WGS) entry which is preliminary data.</text>
</comment>
<accession>A0A4Y8KS48</accession>
<dbReference type="EMBL" id="SOHQ01000001">
    <property type="protein sequence ID" value="TFD82418.1"/>
    <property type="molecule type" value="Genomic_DNA"/>
</dbReference>
<name>A0A4Y8KS48_9MICO</name>
<dbReference type="InterPro" id="IPR019587">
    <property type="entry name" value="Polyketide_cyclase/dehydratase"/>
</dbReference>
<dbReference type="OrthoDB" id="1462188at2"/>
<sequence length="170" mass="17845">MSSSTPTHTTTTRTDTRMVAATATDTVAASPEVIWSILSDDFLEISTWAGGVNTSVANPETPTGINGSQHGGRICDVDGLGITDERITAYDAAARMLTYSVVAQKQPFFVESLSSTWSVQPGTDADRSEVSLTVQATTKGLLGGIGRAPLRSMLSKAAPGLLGDLKRRAE</sequence>
<organism evidence="1 2">
    <name type="scientific">Cryobacterium psychrophilum</name>
    <dbReference type="NCBI Taxonomy" id="41988"/>
    <lineage>
        <taxon>Bacteria</taxon>
        <taxon>Bacillati</taxon>
        <taxon>Actinomycetota</taxon>
        <taxon>Actinomycetes</taxon>
        <taxon>Micrococcales</taxon>
        <taxon>Microbacteriaceae</taxon>
        <taxon>Cryobacterium</taxon>
    </lineage>
</organism>
<protein>
    <submittedName>
        <fullName evidence="1">SRPBCC family protein</fullName>
    </submittedName>
</protein>
<dbReference type="Proteomes" id="UP000298218">
    <property type="component" value="Unassembled WGS sequence"/>
</dbReference>
<dbReference type="RefSeq" id="WP_134171803.1">
    <property type="nucleotide sequence ID" value="NZ_SODI01000001.1"/>
</dbReference>
<dbReference type="SUPFAM" id="SSF55961">
    <property type="entry name" value="Bet v1-like"/>
    <property type="match status" value="1"/>
</dbReference>
<dbReference type="InterPro" id="IPR023393">
    <property type="entry name" value="START-like_dom_sf"/>
</dbReference>
<evidence type="ECO:0000313" key="1">
    <source>
        <dbReference type="EMBL" id="TFD82418.1"/>
    </source>
</evidence>
<keyword evidence="2" id="KW-1185">Reference proteome</keyword>
<proteinExistence type="predicted"/>
<gene>
    <name evidence="1" type="ORF">E3T53_00665</name>
</gene>
<reference evidence="1 2" key="1">
    <citation type="submission" date="2019-03" db="EMBL/GenBank/DDBJ databases">
        <title>Genomics of glacier-inhabiting Cryobacterium strains.</title>
        <authorList>
            <person name="Liu Q."/>
            <person name="Xin Y.-H."/>
        </authorList>
    </citation>
    <scope>NUCLEOTIDE SEQUENCE [LARGE SCALE GENOMIC DNA]</scope>
    <source>
        <strain evidence="1 2">CGMCC 1.4292</strain>
    </source>
</reference>
<dbReference type="CDD" id="cd07821">
    <property type="entry name" value="PYR_PYL_RCAR_like"/>
    <property type="match status" value="1"/>
</dbReference>